<evidence type="ECO:0000313" key="4">
    <source>
        <dbReference type="EMBL" id="OOM13803.1"/>
    </source>
</evidence>
<dbReference type="STRING" id="169679.CSACC_15160"/>
<name>A0A1S8NBN6_CLOSA</name>
<dbReference type="EMBL" id="LZYZ01000003">
    <property type="protein sequence ID" value="OOM13803.1"/>
    <property type="molecule type" value="Genomic_DNA"/>
</dbReference>
<evidence type="ECO:0000256" key="1">
    <source>
        <dbReference type="ARBA" id="ARBA00007118"/>
    </source>
</evidence>
<dbReference type="InterPro" id="IPR023312">
    <property type="entry name" value="Put_nitroreductase_C_bac"/>
</dbReference>
<dbReference type="SUPFAM" id="SSF55469">
    <property type="entry name" value="FMN-dependent nitroreductase-like"/>
    <property type="match status" value="1"/>
</dbReference>
<dbReference type="PANTHER" id="PTHR43673">
    <property type="entry name" value="NAD(P)H NITROREDUCTASE YDGI-RELATED"/>
    <property type="match status" value="1"/>
</dbReference>
<dbReference type="InterPro" id="IPR029479">
    <property type="entry name" value="Nitroreductase"/>
</dbReference>
<dbReference type="Pfam" id="PF00881">
    <property type="entry name" value="Nitroreductase"/>
    <property type="match status" value="1"/>
</dbReference>
<feature type="domain" description="Nitroreductase" evidence="3">
    <location>
        <begin position="8"/>
        <end position="150"/>
    </location>
</feature>
<gene>
    <name evidence="4" type="ORF">CLOSAC_18890</name>
</gene>
<reference evidence="4 5" key="1">
    <citation type="submission" date="2016-05" db="EMBL/GenBank/DDBJ databases">
        <title>Microbial solvent formation.</title>
        <authorList>
            <person name="Poehlein A."/>
            <person name="Montoya Solano J.D."/>
            <person name="Flitsch S."/>
            <person name="Krabben P."/>
            <person name="Duerre P."/>
            <person name="Daniel R."/>
        </authorList>
    </citation>
    <scope>NUCLEOTIDE SEQUENCE [LARGE SCALE GENOMIC DNA]</scope>
    <source>
        <strain evidence="4 5">L1-8</strain>
    </source>
</reference>
<comment type="similarity">
    <text evidence="1">Belongs to the nitroreductase family.</text>
</comment>
<dbReference type="InterPro" id="IPR000415">
    <property type="entry name" value="Nitroreductase-like"/>
</dbReference>
<evidence type="ECO:0000313" key="5">
    <source>
        <dbReference type="Proteomes" id="UP000191154"/>
    </source>
</evidence>
<dbReference type="Proteomes" id="UP000191154">
    <property type="component" value="Unassembled WGS sequence"/>
</dbReference>
<dbReference type="Gene3D" id="2.20.180.10">
    <property type="entry name" value="putative fmn-dependent nitroreductase like domains"/>
    <property type="match status" value="1"/>
</dbReference>
<organism evidence="4 5">
    <name type="scientific">Clostridium saccharobutylicum</name>
    <dbReference type="NCBI Taxonomy" id="169679"/>
    <lineage>
        <taxon>Bacteria</taxon>
        <taxon>Bacillati</taxon>
        <taxon>Bacillota</taxon>
        <taxon>Clostridia</taxon>
        <taxon>Eubacteriales</taxon>
        <taxon>Clostridiaceae</taxon>
        <taxon>Clostridium</taxon>
    </lineage>
</organism>
<dbReference type="GO" id="GO:0016491">
    <property type="term" value="F:oxidoreductase activity"/>
    <property type="evidence" value="ECO:0007669"/>
    <property type="project" value="UniProtKB-KW"/>
</dbReference>
<accession>A0A1S8NBN6</accession>
<evidence type="ECO:0000256" key="2">
    <source>
        <dbReference type="ARBA" id="ARBA00023002"/>
    </source>
</evidence>
<evidence type="ECO:0000259" key="3">
    <source>
        <dbReference type="Pfam" id="PF00881"/>
    </source>
</evidence>
<comment type="caution">
    <text evidence="4">The sequence shown here is derived from an EMBL/GenBank/DDBJ whole genome shotgun (WGS) entry which is preliminary data.</text>
</comment>
<dbReference type="CDD" id="cd02062">
    <property type="entry name" value="Nitro_FMN_reductase"/>
    <property type="match status" value="1"/>
</dbReference>
<dbReference type="AlphaFoldDB" id="A0A1S8NBN6"/>
<dbReference type="RefSeq" id="WP_077865187.1">
    <property type="nucleotide sequence ID" value="NZ_LZYZ01000003.1"/>
</dbReference>
<protein>
    <submittedName>
        <fullName evidence="4">Dihydropteridine reductase</fullName>
    </submittedName>
</protein>
<keyword evidence="2" id="KW-0560">Oxidoreductase</keyword>
<sequence>MIKELILKNRSYRRFYEDKTIKMETLRELVDLARLSPSGRNIQGLRYILSNTKEQNDKIFENVFWAGYYKDWSGPEEGEKPSAYIVIVKDITLGAIAQQDEGISAQSILLGAVEQGLGGCIIGNINRKDLTESFNLAHKYEIDLVLALGYPKEEIVIEDMNDNGDVKYWRDENKVHHVPKRSLDDLIL</sequence>
<dbReference type="PANTHER" id="PTHR43673:SF10">
    <property type="entry name" value="NADH DEHYDROGENASE_NAD(P)H NITROREDUCTASE XCC3605-RELATED"/>
    <property type="match status" value="1"/>
</dbReference>
<dbReference type="Gene3D" id="3.40.109.10">
    <property type="entry name" value="NADH Oxidase"/>
    <property type="match status" value="1"/>
</dbReference>
<proteinExistence type="inferred from homology"/>